<dbReference type="InterPro" id="IPR027417">
    <property type="entry name" value="P-loop_NTPase"/>
</dbReference>
<dbReference type="Gene3D" id="1.10.10.10">
    <property type="entry name" value="Winged helix-like DNA-binding domain superfamily/Winged helix DNA-binding domain"/>
    <property type="match status" value="1"/>
</dbReference>
<dbReference type="Pfam" id="PF09107">
    <property type="entry name" value="WHD_3rd_SelB"/>
    <property type="match status" value="1"/>
</dbReference>
<dbReference type="Pfam" id="PF00009">
    <property type="entry name" value="GTP_EFTU"/>
    <property type="match status" value="1"/>
</dbReference>
<accession>A0AAE4CK52</accession>
<dbReference type="Gene3D" id="3.40.50.300">
    <property type="entry name" value="P-loop containing nucleotide triphosphate hydrolases"/>
    <property type="match status" value="1"/>
</dbReference>
<dbReference type="GO" id="GO:0003924">
    <property type="term" value="F:GTPase activity"/>
    <property type="evidence" value="ECO:0007669"/>
    <property type="project" value="InterPro"/>
</dbReference>
<dbReference type="Pfam" id="PF25461">
    <property type="entry name" value="Beta-barrel_SelB"/>
    <property type="match status" value="1"/>
</dbReference>
<dbReference type="GO" id="GO:0003746">
    <property type="term" value="F:translation elongation factor activity"/>
    <property type="evidence" value="ECO:0007669"/>
    <property type="project" value="UniProtKB-KW"/>
</dbReference>
<dbReference type="EMBL" id="JAVDXW010000001">
    <property type="protein sequence ID" value="MDR7299951.1"/>
    <property type="molecule type" value="Genomic_DNA"/>
</dbReference>
<evidence type="ECO:0000313" key="7">
    <source>
        <dbReference type="Proteomes" id="UP001180845"/>
    </source>
</evidence>
<dbReference type="InterPro" id="IPR015191">
    <property type="entry name" value="SelB_WHD4"/>
</dbReference>
<sequence>MHVIATAGHVDHGKSTLIRSLTGMEPDRWSEERRRGMTIDLGFAWTTTAEGDTLAFVDVPGHERFVPNMLAGVGPVPAVMFVVAADEGWMPQSSEHLQALHALGVRHGILVVTRSDLADPEPAVEQARHHLGDTSLSELPVLRVSGATGEGVAELRSALERLTGDLARPDQHADPRLWVDRAFTIRGTGTVVTGTLPAGTLTTGRQLLLYPHGHEVTVRGMQCLGVETSHVEAVARVAVNLRGVRLEDVGRGDVLAPPGLWLSTDVLDVRLRGADSRELPRQLMLHMGAAAVPVRVRPLGADTARLALRTPLPLRIGDRALLRDPGGHRVPAGVVVLDVRPPALRRRGAGTRRARELEDMGERPDGAAELRRRRVVRADELTGMGATPPSGAPQRGGWLLDPSHRDALATRVVELLSEYHREYPLEGGMPTEALRRALHLPDAALLIPVLRAVTSAGVTVQDGRVGLGSASLPEHVRDALSAVHRILADRPFVAPTAEELDELGLGAKEIAAAVRAGELLKLDQGIVLLPGALDQAVQRLSQLPSPFTPSQAKQALATTRRVTIPLLETLARRRYTERLDDGSHRLR</sequence>
<keyword evidence="6" id="KW-0251">Elongation factor</keyword>
<dbReference type="InterPro" id="IPR000795">
    <property type="entry name" value="T_Tr_GTP-bd_dom"/>
</dbReference>
<dbReference type="PANTHER" id="PTHR43721">
    <property type="entry name" value="ELONGATION FACTOR TU-RELATED"/>
    <property type="match status" value="1"/>
</dbReference>
<protein>
    <submittedName>
        <fullName evidence="6">Selenocysteine-specific elongation factor</fullName>
    </submittedName>
</protein>
<keyword evidence="4" id="KW-0342">GTP-binding</keyword>
<dbReference type="InterPro" id="IPR009000">
    <property type="entry name" value="Transl_B-barrel_sf"/>
</dbReference>
<comment type="caution">
    <text evidence="6">The sequence shown here is derived from an EMBL/GenBank/DDBJ whole genome shotgun (WGS) entry which is preliminary data.</text>
</comment>
<dbReference type="RefSeq" id="WP_310267884.1">
    <property type="nucleotide sequence ID" value="NZ_JAVDXW010000001.1"/>
</dbReference>
<dbReference type="InterPro" id="IPR036390">
    <property type="entry name" value="WH_DNA-bd_sf"/>
</dbReference>
<dbReference type="Gene3D" id="2.40.30.10">
    <property type="entry name" value="Translation factors"/>
    <property type="match status" value="1"/>
</dbReference>
<dbReference type="AlphaFoldDB" id="A0AAE4CK52"/>
<evidence type="ECO:0000259" key="5">
    <source>
        <dbReference type="PROSITE" id="PS51722"/>
    </source>
</evidence>
<keyword evidence="4" id="KW-0547">Nucleotide-binding</keyword>
<dbReference type="SUPFAM" id="SSF46785">
    <property type="entry name" value="Winged helix' DNA-binding domain"/>
    <property type="match status" value="1"/>
</dbReference>
<dbReference type="GO" id="GO:0005737">
    <property type="term" value="C:cytoplasm"/>
    <property type="evidence" value="ECO:0007669"/>
    <property type="project" value="UniProtKB-SubCell"/>
</dbReference>
<dbReference type="CDD" id="cd04171">
    <property type="entry name" value="SelB"/>
    <property type="match status" value="1"/>
</dbReference>
<dbReference type="Proteomes" id="UP001180845">
    <property type="component" value="Unassembled WGS sequence"/>
</dbReference>
<keyword evidence="7" id="KW-1185">Reference proteome</keyword>
<dbReference type="Pfam" id="PF09106">
    <property type="entry name" value="WHD_2nd_SelB"/>
    <property type="match status" value="1"/>
</dbReference>
<dbReference type="PANTHER" id="PTHR43721:SF22">
    <property type="entry name" value="ELONGATION FACTOR TU, MITOCHONDRIAL"/>
    <property type="match status" value="1"/>
</dbReference>
<evidence type="ECO:0000256" key="1">
    <source>
        <dbReference type="ARBA" id="ARBA00004496"/>
    </source>
</evidence>
<evidence type="ECO:0000256" key="2">
    <source>
        <dbReference type="ARBA" id="ARBA00022490"/>
    </source>
</evidence>
<dbReference type="GO" id="GO:0001514">
    <property type="term" value="P:selenocysteine incorporation"/>
    <property type="evidence" value="ECO:0007669"/>
    <property type="project" value="InterPro"/>
</dbReference>
<dbReference type="SUPFAM" id="SSF50447">
    <property type="entry name" value="Translation proteins"/>
    <property type="match status" value="1"/>
</dbReference>
<dbReference type="GO" id="GO:0003723">
    <property type="term" value="F:RNA binding"/>
    <property type="evidence" value="ECO:0007669"/>
    <property type="project" value="InterPro"/>
</dbReference>
<organism evidence="6 7">
    <name type="scientific">Haloactinomyces albus</name>
    <dbReference type="NCBI Taxonomy" id="1352928"/>
    <lineage>
        <taxon>Bacteria</taxon>
        <taxon>Bacillati</taxon>
        <taxon>Actinomycetota</taxon>
        <taxon>Actinomycetes</taxon>
        <taxon>Actinopolysporales</taxon>
        <taxon>Actinopolysporaceae</taxon>
        <taxon>Haloactinomyces</taxon>
    </lineage>
</organism>
<evidence type="ECO:0000313" key="6">
    <source>
        <dbReference type="EMBL" id="MDR7299951.1"/>
    </source>
</evidence>
<comment type="subcellular location">
    <subcellularLocation>
        <location evidence="1">Cytoplasm</location>
    </subcellularLocation>
</comment>
<dbReference type="GO" id="GO:0005525">
    <property type="term" value="F:GTP binding"/>
    <property type="evidence" value="ECO:0007669"/>
    <property type="project" value="UniProtKB-KW"/>
</dbReference>
<dbReference type="PROSITE" id="PS51722">
    <property type="entry name" value="G_TR_2"/>
    <property type="match status" value="1"/>
</dbReference>
<dbReference type="NCBIfam" id="TIGR00475">
    <property type="entry name" value="selB"/>
    <property type="match status" value="1"/>
</dbReference>
<name>A0AAE4CK52_9ACTN</name>
<evidence type="ECO:0000256" key="4">
    <source>
        <dbReference type="ARBA" id="ARBA00023134"/>
    </source>
</evidence>
<dbReference type="InterPro" id="IPR004535">
    <property type="entry name" value="Transl_elong_SelB"/>
</dbReference>
<keyword evidence="2" id="KW-0963">Cytoplasm</keyword>
<feature type="domain" description="Tr-type G" evidence="5">
    <location>
        <begin position="1"/>
        <end position="170"/>
    </location>
</feature>
<reference evidence="6" key="1">
    <citation type="submission" date="2023-07" db="EMBL/GenBank/DDBJ databases">
        <title>Sequencing the genomes of 1000 actinobacteria strains.</title>
        <authorList>
            <person name="Klenk H.-P."/>
        </authorList>
    </citation>
    <scope>NUCLEOTIDE SEQUENCE</scope>
    <source>
        <strain evidence="6">DSM 45977</strain>
    </source>
</reference>
<proteinExistence type="predicted"/>
<evidence type="ECO:0000256" key="3">
    <source>
        <dbReference type="ARBA" id="ARBA00022917"/>
    </source>
</evidence>
<dbReference type="Gene3D" id="1.10.10.2770">
    <property type="match status" value="1"/>
</dbReference>
<dbReference type="SUPFAM" id="SSF52540">
    <property type="entry name" value="P-loop containing nucleoside triphosphate hydrolases"/>
    <property type="match status" value="1"/>
</dbReference>
<gene>
    <name evidence="6" type="ORF">JOF55_000132</name>
</gene>
<dbReference type="InterPro" id="IPR036388">
    <property type="entry name" value="WH-like_DNA-bd_sf"/>
</dbReference>
<dbReference type="InterPro" id="IPR015190">
    <property type="entry name" value="Elong_fac_SelB-wing-hlx_typ-2"/>
</dbReference>
<dbReference type="InterPro" id="IPR050055">
    <property type="entry name" value="EF-Tu_GTPase"/>
</dbReference>
<keyword evidence="3" id="KW-0648">Protein biosynthesis</keyword>
<dbReference type="InterPro" id="IPR057335">
    <property type="entry name" value="Beta-barrel_SelB"/>
</dbReference>